<evidence type="ECO:0000256" key="6">
    <source>
        <dbReference type="ARBA" id="ARBA00023304"/>
    </source>
</evidence>
<dbReference type="InterPro" id="IPR036230">
    <property type="entry name" value="LeuA_allosteric_dom_sf"/>
</dbReference>
<sequence length="547" mass="60666">MFQMVKIFDSTLRDGAQAGGVSFSVEDKLKIVKALDDLGVSYIEAGNPGSNFKDLEFFKRIKEIKLNYSKLTAFGSTRRKGISVEEDENIKSLLMADTQAVAIFGKAWDFHVTEIIRTSLEENLDMIKETIAFLKRKEKEVIFDAEHFFDGYKSNPDYAFRVIKAAVDGGADCIVLCDTNGGAFPNEVYEITKKVAKTFSVEIGIHCHNDCGMAVANSIMAVEGGAVHIQGTYIGLGERCGNANLSTLIPNLQIKKGIFCIPNENLKNLTATARYISEITNVSLDTTAPYVGNTAFAHKGGMHIDGVNKASHSFEHISPELVGNRRRFLMSEVSGKTTILPMIQKIDSSLTKNSPKTQEIIDELKRLEHFGYQFEGAESSFELIIRKHLGKYKPFFELNYYKVIEEEPANNKDYSSSALIKVRVDEKEEMTATEGNGPVNALDKALRKALEVFYPSLKEVHLTDYKVRVLNAEETTAAKVRVLIESTDGKELWSTVGVSTNIIEASMIALVDSIEYKLIKDLEKNEGGLSYGNDHDTKDFSSTCGIG</sequence>
<dbReference type="GO" id="GO:0003852">
    <property type="term" value="F:2-isopropylmalate synthase activity"/>
    <property type="evidence" value="ECO:0007669"/>
    <property type="project" value="InterPro"/>
</dbReference>
<evidence type="ECO:0000256" key="1">
    <source>
        <dbReference type="ARBA" id="ARBA00004743"/>
    </source>
</evidence>
<evidence type="ECO:0000256" key="8">
    <source>
        <dbReference type="NCBIfam" id="TIGR00977"/>
    </source>
</evidence>
<dbReference type="EC" id="2.3.3.21" evidence="8"/>
<evidence type="ECO:0000256" key="4">
    <source>
        <dbReference type="ARBA" id="ARBA00022624"/>
    </source>
</evidence>
<dbReference type="EMBL" id="CP042243">
    <property type="protein sequence ID" value="QEK11629.1"/>
    <property type="molecule type" value="Genomic_DNA"/>
</dbReference>
<name>A0A5C0SFA1_CRATE</name>
<dbReference type="Pfam" id="PF08502">
    <property type="entry name" value="LeuA_dimer"/>
    <property type="match status" value="1"/>
</dbReference>
<dbReference type="NCBIfam" id="TIGR00977">
    <property type="entry name" value="citramal_synth"/>
    <property type="match status" value="1"/>
</dbReference>
<gene>
    <name evidence="11" type="ORF">FQB35_04220</name>
</gene>
<dbReference type="PROSITE" id="PS50991">
    <property type="entry name" value="PYR_CT"/>
    <property type="match status" value="1"/>
</dbReference>
<dbReference type="CDD" id="cd07941">
    <property type="entry name" value="DRE_TIM_LeuA3"/>
    <property type="match status" value="1"/>
</dbReference>
<dbReference type="PROSITE" id="PS00816">
    <property type="entry name" value="AIPM_HOMOCIT_SYNTH_2"/>
    <property type="match status" value="1"/>
</dbReference>
<keyword evidence="4" id="KW-0412">Isoleucine biosynthesis</keyword>
<comment type="pathway">
    <text evidence="1">Amino-acid biosynthesis; L-isoleucine biosynthesis; 2-oxobutanoate from pyruvate: step 1/3.</text>
</comment>
<dbReference type="KEGG" id="crs:FQB35_04220"/>
<dbReference type="InterPro" id="IPR054691">
    <property type="entry name" value="LeuA/HCS_post-cat"/>
</dbReference>
<dbReference type="Pfam" id="PF00682">
    <property type="entry name" value="HMGL-like"/>
    <property type="match status" value="1"/>
</dbReference>
<dbReference type="GO" id="GO:0009098">
    <property type="term" value="P:L-leucine biosynthetic process"/>
    <property type="evidence" value="ECO:0007669"/>
    <property type="project" value="InterPro"/>
</dbReference>
<reference evidence="11 12" key="1">
    <citation type="submission" date="2019-07" db="EMBL/GenBank/DDBJ databases">
        <title>Complete genome of Crassaminicella thermophila SY095.</title>
        <authorList>
            <person name="Li X."/>
        </authorList>
    </citation>
    <scope>NUCLEOTIDE SEQUENCE [LARGE SCALE GENOMIC DNA]</scope>
    <source>
        <strain evidence="11 12">SY095</strain>
    </source>
</reference>
<evidence type="ECO:0000256" key="9">
    <source>
        <dbReference type="RuleBase" id="RU003523"/>
    </source>
</evidence>
<dbReference type="InterPro" id="IPR002034">
    <property type="entry name" value="AIPM/Hcit_synth_CS"/>
</dbReference>
<evidence type="ECO:0000256" key="2">
    <source>
        <dbReference type="ARBA" id="ARBA00006154"/>
    </source>
</evidence>
<dbReference type="SMART" id="SM00917">
    <property type="entry name" value="LeuA_dimer"/>
    <property type="match status" value="1"/>
</dbReference>
<dbReference type="GO" id="GO:0043714">
    <property type="term" value="F:(R)-citramalate synthase activity"/>
    <property type="evidence" value="ECO:0007669"/>
    <property type="project" value="UniProtKB-UniRule"/>
</dbReference>
<dbReference type="PROSITE" id="PS00815">
    <property type="entry name" value="AIPM_HOMOCIT_SYNTH_1"/>
    <property type="match status" value="1"/>
</dbReference>
<evidence type="ECO:0000313" key="12">
    <source>
        <dbReference type="Proteomes" id="UP000324646"/>
    </source>
</evidence>
<dbReference type="Proteomes" id="UP000324646">
    <property type="component" value="Chromosome"/>
</dbReference>
<dbReference type="SUPFAM" id="SSF51569">
    <property type="entry name" value="Aldolase"/>
    <property type="match status" value="1"/>
</dbReference>
<protein>
    <recommendedName>
        <fullName evidence="8">Citramalate synthase</fullName>
        <ecNumber evidence="8">2.3.3.21</ecNumber>
    </recommendedName>
</protein>
<accession>A0A5C0SFA1</accession>
<evidence type="ECO:0000313" key="11">
    <source>
        <dbReference type="EMBL" id="QEK11629.1"/>
    </source>
</evidence>
<dbReference type="AlphaFoldDB" id="A0A5C0SFA1"/>
<dbReference type="Gene3D" id="3.30.160.270">
    <property type="match status" value="1"/>
</dbReference>
<comment type="similarity">
    <text evidence="2 9">Belongs to the alpha-IPM synthase/homocitrate synthase family.</text>
</comment>
<dbReference type="PANTHER" id="PTHR43538:SF1">
    <property type="entry name" value="(R)-CITRAMALATE SYNTHASE"/>
    <property type="match status" value="1"/>
</dbReference>
<dbReference type="InterPro" id="IPR005675">
    <property type="entry name" value="Citramal_synthase"/>
</dbReference>
<feature type="domain" description="Pyruvate carboxyltransferase" evidence="10">
    <location>
        <begin position="5"/>
        <end position="267"/>
    </location>
</feature>
<evidence type="ECO:0000256" key="3">
    <source>
        <dbReference type="ARBA" id="ARBA00022605"/>
    </source>
</evidence>
<comment type="catalytic activity">
    <reaction evidence="7">
        <text>pyruvate + acetyl-CoA + H2O = (3R)-citramalate + CoA + H(+)</text>
        <dbReference type="Rhea" id="RHEA:19045"/>
        <dbReference type="ChEBI" id="CHEBI:15361"/>
        <dbReference type="ChEBI" id="CHEBI:15377"/>
        <dbReference type="ChEBI" id="CHEBI:15378"/>
        <dbReference type="ChEBI" id="CHEBI:30934"/>
        <dbReference type="ChEBI" id="CHEBI:57287"/>
        <dbReference type="ChEBI" id="CHEBI:57288"/>
        <dbReference type="EC" id="2.3.3.21"/>
    </reaction>
</comment>
<dbReference type="Gene3D" id="3.20.20.70">
    <property type="entry name" value="Aldolase class I"/>
    <property type="match status" value="1"/>
</dbReference>
<evidence type="ECO:0000256" key="5">
    <source>
        <dbReference type="ARBA" id="ARBA00022679"/>
    </source>
</evidence>
<keyword evidence="6" id="KW-0100">Branched-chain amino acid biosynthesis</keyword>
<dbReference type="UniPathway" id="UPA00047">
    <property type="reaction ID" value="UER00066"/>
</dbReference>
<dbReference type="InterPro" id="IPR013709">
    <property type="entry name" value="2-isopropylmalate_synth_dimer"/>
</dbReference>
<dbReference type="OrthoDB" id="9804858at2"/>
<keyword evidence="3" id="KW-0028">Amino-acid biosynthesis</keyword>
<dbReference type="InterPro" id="IPR013785">
    <property type="entry name" value="Aldolase_TIM"/>
</dbReference>
<dbReference type="RefSeq" id="WP_148808784.1">
    <property type="nucleotide sequence ID" value="NZ_CP042243.1"/>
</dbReference>
<evidence type="ECO:0000256" key="7">
    <source>
        <dbReference type="ARBA" id="ARBA00048263"/>
    </source>
</evidence>
<dbReference type="InterPro" id="IPR000891">
    <property type="entry name" value="PYR_CT"/>
</dbReference>
<proteinExistence type="inferred from homology"/>
<dbReference type="SUPFAM" id="SSF110921">
    <property type="entry name" value="2-isopropylmalate synthase LeuA, allosteric (dimerisation) domain"/>
    <property type="match status" value="1"/>
</dbReference>
<dbReference type="PANTHER" id="PTHR43538">
    <property type="entry name" value="ALPHA-IPM SYNTHASE/HOMOCITRATE SYNTHASE"/>
    <property type="match status" value="1"/>
</dbReference>
<dbReference type="Gene3D" id="1.10.238.260">
    <property type="match status" value="1"/>
</dbReference>
<dbReference type="Pfam" id="PF22617">
    <property type="entry name" value="HCS_D2"/>
    <property type="match status" value="1"/>
</dbReference>
<keyword evidence="12" id="KW-1185">Reference proteome</keyword>
<dbReference type="GO" id="GO:0009097">
    <property type="term" value="P:isoleucine biosynthetic process"/>
    <property type="evidence" value="ECO:0007669"/>
    <property type="project" value="UniProtKB-UniRule"/>
</dbReference>
<organism evidence="11 12">
    <name type="scientific">Crassaminicella thermophila</name>
    <dbReference type="NCBI Taxonomy" id="2599308"/>
    <lineage>
        <taxon>Bacteria</taxon>
        <taxon>Bacillati</taxon>
        <taxon>Bacillota</taxon>
        <taxon>Clostridia</taxon>
        <taxon>Eubacteriales</taxon>
        <taxon>Clostridiaceae</taxon>
        <taxon>Crassaminicella</taxon>
    </lineage>
</organism>
<evidence type="ECO:0000259" key="10">
    <source>
        <dbReference type="PROSITE" id="PS50991"/>
    </source>
</evidence>
<keyword evidence="5 9" id="KW-0808">Transferase</keyword>